<feature type="binding site" evidence="9">
    <location>
        <position position="39"/>
    </location>
    <ligand>
        <name>ATP</name>
        <dbReference type="ChEBI" id="CHEBI:30616"/>
    </ligand>
</feature>
<protein>
    <recommendedName>
        <fullName evidence="1">non-specific serine/threonine protein kinase</fullName>
        <ecNumber evidence="1">2.7.11.1</ecNumber>
    </recommendedName>
</protein>
<dbReference type="SMART" id="SM00220">
    <property type="entry name" value="S_TKc"/>
    <property type="match status" value="1"/>
</dbReference>
<dbReference type="SUPFAM" id="SSF56112">
    <property type="entry name" value="Protein kinase-like (PK-like)"/>
    <property type="match status" value="1"/>
</dbReference>
<keyword evidence="5" id="KW-0418">Kinase</keyword>
<evidence type="ECO:0000256" key="3">
    <source>
        <dbReference type="ARBA" id="ARBA00022679"/>
    </source>
</evidence>
<dbReference type="PANTHER" id="PTHR44899:SF10">
    <property type="entry name" value="NIMA-RELATED KINASE 2"/>
    <property type="match status" value="1"/>
</dbReference>
<dbReference type="InterPro" id="IPR017441">
    <property type="entry name" value="Protein_kinase_ATP_BS"/>
</dbReference>
<evidence type="ECO:0000256" key="6">
    <source>
        <dbReference type="ARBA" id="ARBA00022840"/>
    </source>
</evidence>
<evidence type="ECO:0000256" key="10">
    <source>
        <dbReference type="SAM" id="MobiDB-lite"/>
    </source>
</evidence>
<reference evidence="12" key="1">
    <citation type="submission" date="2014-09" db="EMBL/GenBank/DDBJ databases">
        <title>Genome sequence of the luminous mushroom Mycena chlorophos for searching fungal bioluminescence genes.</title>
        <authorList>
            <person name="Tanaka Y."/>
            <person name="Kasuga D."/>
            <person name="Oba Y."/>
            <person name="Hase S."/>
            <person name="Sato K."/>
            <person name="Oba Y."/>
            <person name="Sakakibara Y."/>
        </authorList>
    </citation>
    <scope>NUCLEOTIDE SEQUENCE</scope>
</reference>
<keyword evidence="2" id="KW-0723">Serine/threonine-protein kinase</keyword>
<evidence type="ECO:0000256" key="1">
    <source>
        <dbReference type="ARBA" id="ARBA00012513"/>
    </source>
</evidence>
<dbReference type="EC" id="2.7.11.1" evidence="1"/>
<dbReference type="InterPro" id="IPR011009">
    <property type="entry name" value="Kinase-like_dom_sf"/>
</dbReference>
<organism evidence="12 13">
    <name type="scientific">Mycena chlorophos</name>
    <name type="common">Agaric fungus</name>
    <name type="synonym">Agaricus chlorophos</name>
    <dbReference type="NCBI Taxonomy" id="658473"/>
    <lineage>
        <taxon>Eukaryota</taxon>
        <taxon>Fungi</taxon>
        <taxon>Dikarya</taxon>
        <taxon>Basidiomycota</taxon>
        <taxon>Agaricomycotina</taxon>
        <taxon>Agaricomycetes</taxon>
        <taxon>Agaricomycetidae</taxon>
        <taxon>Agaricales</taxon>
        <taxon>Marasmiineae</taxon>
        <taxon>Mycenaceae</taxon>
        <taxon>Mycena</taxon>
    </lineage>
</organism>
<dbReference type="SUPFAM" id="SSF54909">
    <property type="entry name" value="Dimeric alpha+beta barrel"/>
    <property type="match status" value="1"/>
</dbReference>
<feature type="compositionally biased region" description="Polar residues" evidence="10">
    <location>
        <begin position="657"/>
        <end position="678"/>
    </location>
</feature>
<name>A0ABQ0LXD2_MYCCL</name>
<dbReference type="EMBL" id="DF849104">
    <property type="protein sequence ID" value="GAT55739.1"/>
    <property type="molecule type" value="Genomic_DNA"/>
</dbReference>
<dbReference type="Gene3D" id="1.10.510.10">
    <property type="entry name" value="Transferase(Phosphotransferase) domain 1"/>
    <property type="match status" value="1"/>
</dbReference>
<feature type="domain" description="Protein kinase" evidence="11">
    <location>
        <begin position="10"/>
        <end position="290"/>
    </location>
</feature>
<keyword evidence="4 9" id="KW-0547">Nucleotide-binding</keyword>
<proteinExistence type="predicted"/>
<dbReference type="Pfam" id="PF00069">
    <property type="entry name" value="Pkinase"/>
    <property type="match status" value="1"/>
</dbReference>
<dbReference type="CDD" id="cd08217">
    <property type="entry name" value="STKc_Nek2"/>
    <property type="match status" value="1"/>
</dbReference>
<evidence type="ECO:0000259" key="11">
    <source>
        <dbReference type="PROSITE" id="PS50011"/>
    </source>
</evidence>
<evidence type="ECO:0000256" key="5">
    <source>
        <dbReference type="ARBA" id="ARBA00022777"/>
    </source>
</evidence>
<dbReference type="InterPro" id="IPR011008">
    <property type="entry name" value="Dimeric_a/b-barrel"/>
</dbReference>
<dbReference type="Gene3D" id="3.30.70.100">
    <property type="match status" value="1"/>
</dbReference>
<keyword evidence="3" id="KW-0808">Transferase</keyword>
<dbReference type="InterPro" id="IPR051131">
    <property type="entry name" value="NEK_Ser/Thr_kinase_NIMA"/>
</dbReference>
<comment type="catalytic activity">
    <reaction evidence="8">
        <text>L-seryl-[protein] + ATP = O-phospho-L-seryl-[protein] + ADP + H(+)</text>
        <dbReference type="Rhea" id="RHEA:17989"/>
        <dbReference type="Rhea" id="RHEA-COMP:9863"/>
        <dbReference type="Rhea" id="RHEA-COMP:11604"/>
        <dbReference type="ChEBI" id="CHEBI:15378"/>
        <dbReference type="ChEBI" id="CHEBI:29999"/>
        <dbReference type="ChEBI" id="CHEBI:30616"/>
        <dbReference type="ChEBI" id="CHEBI:83421"/>
        <dbReference type="ChEBI" id="CHEBI:456216"/>
        <dbReference type="EC" id="2.7.11.1"/>
    </reaction>
</comment>
<feature type="region of interest" description="Disordered" evidence="10">
    <location>
        <begin position="713"/>
        <end position="771"/>
    </location>
</feature>
<evidence type="ECO:0000256" key="4">
    <source>
        <dbReference type="ARBA" id="ARBA00022741"/>
    </source>
</evidence>
<dbReference type="PROSITE" id="PS50011">
    <property type="entry name" value="PROTEIN_KINASE_DOM"/>
    <property type="match status" value="1"/>
</dbReference>
<feature type="compositionally biased region" description="Low complexity" evidence="10">
    <location>
        <begin position="737"/>
        <end position="751"/>
    </location>
</feature>
<dbReference type="PROSITE" id="PS00107">
    <property type="entry name" value="PROTEIN_KINASE_ATP"/>
    <property type="match status" value="1"/>
</dbReference>
<feature type="region of interest" description="Disordered" evidence="10">
    <location>
        <begin position="509"/>
        <end position="539"/>
    </location>
</feature>
<keyword evidence="6 9" id="KW-0067">ATP-binding</keyword>
<dbReference type="PANTHER" id="PTHR44899">
    <property type="entry name" value="CAMK FAMILY PROTEIN KINASE"/>
    <property type="match status" value="1"/>
</dbReference>
<gene>
    <name evidence="12" type="ORF">MCHLO_12469</name>
</gene>
<evidence type="ECO:0000256" key="2">
    <source>
        <dbReference type="ARBA" id="ARBA00022527"/>
    </source>
</evidence>
<dbReference type="InterPro" id="IPR000719">
    <property type="entry name" value="Prot_kinase_dom"/>
</dbReference>
<keyword evidence="13" id="KW-1185">Reference proteome</keyword>
<evidence type="ECO:0000313" key="13">
    <source>
        <dbReference type="Proteomes" id="UP000815677"/>
    </source>
</evidence>
<evidence type="ECO:0000256" key="8">
    <source>
        <dbReference type="ARBA" id="ARBA00048679"/>
    </source>
</evidence>
<sequence length="858" mass="95436">MATTSFLDDYDALDVIGNGSFGIIRKVRRKSDGKIFARKELNFERMTERDRKQIVAEVNILKDLDHTHIVRYHDRHVDRDAGVLYILMEYCGGGDLSTVIKLAAKQGRPVAEDAIWNYFFQLLLALNHCHNTGGHGRTSSAGSASEVEGKERRTQILHRDLKPDNVFLDESNTVKLGDFGLSKALSAASFANTYVGTPYYMSPELMQEKAYDSKSDIWSLGCLIYELCALKPPFHEAQTHSELSCLIRSGRIPPLPRGYSQQLASVIKAMLNLNPAMRPSAAQLLSHERIEWAKKVAESEKTLNALKAHRTALHARERELAARENTLNEKETHIADLIQQRDVQIHMLQSQLQECQTQLHQAQLHIESQPSLSDIQAAVKQREEELRVLVLKREEEVSRSMQRREDEIMEAIRRREAEVLEAWSKREEVLREEFRAILDSELEAREEMYQGREDELARREAAVKDDEESLVSTKKLVEEQVRNLEQRSTDSVKKDRAPLDEIQNILSRAAHQATPKVSAPSRAPPRGSNHLSTPLPRSAEMSAMKGVVLTTTGEALATPSPVELAAMFDLTRRFEDEVMASPKVGLNFAQVFDFEGGERVDLTAKLRDAHLEPESDLEEDDIKGTPVAPGPSRRMSTDMPTRIRRPSIRSSARRPTLPTSVSDPTGLSDSPEPTSSQTKSHRPKPLPHPHLASTSGSAPSGVHVVRANTAPAATYDLADEENLPSPFLKRTERERVAAGSSTSSASASLGSPSGGAAAGPRKTLTKRPSAGNALRAVAAANASAVKQRGTTGARANEKDRNKFHFFERYKGRKAFDAHNEQPIIQKLLKEDKYIRGVQAVTFAKAIEPAEASKDQKTT</sequence>
<accession>A0ABQ0LXD2</accession>
<dbReference type="Proteomes" id="UP000815677">
    <property type="component" value="Unassembled WGS sequence"/>
</dbReference>
<evidence type="ECO:0000256" key="9">
    <source>
        <dbReference type="PROSITE-ProRule" id="PRU10141"/>
    </source>
</evidence>
<evidence type="ECO:0000256" key="7">
    <source>
        <dbReference type="ARBA" id="ARBA00047899"/>
    </source>
</evidence>
<dbReference type="Gene3D" id="3.30.200.20">
    <property type="entry name" value="Phosphorylase Kinase, domain 1"/>
    <property type="match status" value="2"/>
</dbReference>
<evidence type="ECO:0000313" key="12">
    <source>
        <dbReference type="EMBL" id="GAT55739.1"/>
    </source>
</evidence>
<comment type="catalytic activity">
    <reaction evidence="7">
        <text>L-threonyl-[protein] + ATP = O-phospho-L-threonyl-[protein] + ADP + H(+)</text>
        <dbReference type="Rhea" id="RHEA:46608"/>
        <dbReference type="Rhea" id="RHEA-COMP:11060"/>
        <dbReference type="Rhea" id="RHEA-COMP:11605"/>
        <dbReference type="ChEBI" id="CHEBI:15378"/>
        <dbReference type="ChEBI" id="CHEBI:30013"/>
        <dbReference type="ChEBI" id="CHEBI:30616"/>
        <dbReference type="ChEBI" id="CHEBI:61977"/>
        <dbReference type="ChEBI" id="CHEBI:456216"/>
        <dbReference type="EC" id="2.7.11.1"/>
    </reaction>
</comment>
<dbReference type="PROSITE" id="PS00108">
    <property type="entry name" value="PROTEIN_KINASE_ST"/>
    <property type="match status" value="1"/>
</dbReference>
<dbReference type="InterPro" id="IPR008271">
    <property type="entry name" value="Ser/Thr_kinase_AS"/>
</dbReference>
<feature type="region of interest" description="Disordered" evidence="10">
    <location>
        <begin position="611"/>
        <end position="701"/>
    </location>
</feature>